<protein>
    <recommendedName>
        <fullName evidence="4">Poly [ADP-ribose] polymerase</fullName>
        <shortName evidence="4">PARP</shortName>
        <ecNumber evidence="4">2.4.2.-</ecNumber>
    </recommendedName>
</protein>
<dbReference type="Pfam" id="PF00644">
    <property type="entry name" value="PARP"/>
    <property type="match status" value="1"/>
</dbReference>
<dbReference type="PROSITE" id="PS50918">
    <property type="entry name" value="WWE"/>
    <property type="match status" value="1"/>
</dbReference>
<dbReference type="OrthoDB" id="6133115at2759"/>
<dbReference type="GO" id="GO:0003950">
    <property type="term" value="F:NAD+ poly-ADP-ribosyltransferase activity"/>
    <property type="evidence" value="ECO:0007669"/>
    <property type="project" value="UniProtKB-UniRule"/>
</dbReference>
<evidence type="ECO:0000259" key="6">
    <source>
        <dbReference type="PROSITE" id="PS51059"/>
    </source>
</evidence>
<evidence type="ECO:0000313" key="8">
    <source>
        <dbReference type="Proteomes" id="UP000225706"/>
    </source>
</evidence>
<dbReference type="EMBL" id="LSMT01001269">
    <property type="protein sequence ID" value="PFX12597.1"/>
    <property type="molecule type" value="Genomic_DNA"/>
</dbReference>
<keyword evidence="4" id="KW-0328">Glycosyltransferase</keyword>
<dbReference type="Gene3D" id="3.30.720.50">
    <property type="match status" value="1"/>
</dbReference>
<comment type="similarity">
    <text evidence="3">Belongs to the ARTD/PARP family.</text>
</comment>
<dbReference type="InterPro" id="IPR012317">
    <property type="entry name" value="Poly(ADP-ribose)pol_cat_dom"/>
</dbReference>
<dbReference type="Pfam" id="PF02825">
    <property type="entry name" value="WWE"/>
    <property type="match status" value="1"/>
</dbReference>
<dbReference type="InterPro" id="IPR037197">
    <property type="entry name" value="WWE_dom_sf"/>
</dbReference>
<dbReference type="GO" id="GO:0005634">
    <property type="term" value="C:nucleus"/>
    <property type="evidence" value="ECO:0007669"/>
    <property type="project" value="UniProtKB-SubCell"/>
</dbReference>
<proteinExistence type="inferred from homology"/>
<name>A0A2B4R8A9_STYPI</name>
<sequence>MQSEWFSMTHCGGLEPIMTTSLDGASESKRYRWQFKEADSCTWRNFGSSDNVVLENLYCGVENVEVNIKLKDTTIRHFRKRLVKMSANFQTMSMSLISTSKQFLIRRCSTPSYIKERNNEFPTLWVWYWEDIDGWKKYAETGLCSGTKQEQIEISYLNGDLSYLFQIGGKDFIIHFEDDLMNQRSADTDVQAGRLVRRRPMFVSESTLQTTKSGIPEGQAMNFERTNLDKDCKAYRTVSQSFHKTMPEHQASILMVEEITNDDLFHKYKRELKNMKKKGKPWREKLLFHGTTSDVVDAICTQNFDPGMCGKNGTQYGHGCYFAVDASYSNNYSITARERTRYMFLAKVLTGEFKRGEQSFYRPPLKDPSNPAGDVYDSCVDDENQPKIFLIFNDEQCYPLYLIKYQLL</sequence>
<evidence type="ECO:0000256" key="3">
    <source>
        <dbReference type="ARBA" id="ARBA00024347"/>
    </source>
</evidence>
<evidence type="ECO:0000259" key="5">
    <source>
        <dbReference type="PROSITE" id="PS50918"/>
    </source>
</evidence>
<keyword evidence="2" id="KW-0539">Nucleus</keyword>
<dbReference type="SUPFAM" id="SSF117839">
    <property type="entry name" value="WWE domain"/>
    <property type="match status" value="2"/>
</dbReference>
<dbReference type="EC" id="2.4.2.-" evidence="4"/>
<evidence type="ECO:0000256" key="1">
    <source>
        <dbReference type="ARBA" id="ARBA00004123"/>
    </source>
</evidence>
<reference evidence="8" key="1">
    <citation type="journal article" date="2017" name="bioRxiv">
        <title>Comparative analysis of the genomes of Stylophora pistillata and Acropora digitifera provides evidence for extensive differences between species of corals.</title>
        <authorList>
            <person name="Voolstra C.R."/>
            <person name="Li Y."/>
            <person name="Liew Y.J."/>
            <person name="Baumgarten S."/>
            <person name="Zoccola D."/>
            <person name="Flot J.-F."/>
            <person name="Tambutte S."/>
            <person name="Allemand D."/>
            <person name="Aranda M."/>
        </authorList>
    </citation>
    <scope>NUCLEOTIDE SEQUENCE [LARGE SCALE GENOMIC DNA]</scope>
</reference>
<evidence type="ECO:0000256" key="4">
    <source>
        <dbReference type="RuleBase" id="RU362114"/>
    </source>
</evidence>
<keyword evidence="4" id="KW-0520">NAD</keyword>
<comment type="caution">
    <text evidence="7">The sequence shown here is derived from an EMBL/GenBank/DDBJ whole genome shotgun (WGS) entry which is preliminary data.</text>
</comment>
<feature type="domain" description="PARP catalytic" evidence="6">
    <location>
        <begin position="212"/>
        <end position="408"/>
    </location>
</feature>
<dbReference type="PROSITE" id="PS51059">
    <property type="entry name" value="PARP_CATALYTIC"/>
    <property type="match status" value="1"/>
</dbReference>
<dbReference type="Gene3D" id="3.90.228.10">
    <property type="match status" value="1"/>
</dbReference>
<accession>A0A2B4R8A9</accession>
<dbReference type="PANTHER" id="PTHR45740:SF6">
    <property type="entry name" value="PROTEIN MONO-ADP-RIBOSYLTRANSFERASE PARP12"/>
    <property type="match status" value="1"/>
</dbReference>
<evidence type="ECO:0000256" key="2">
    <source>
        <dbReference type="ARBA" id="ARBA00023242"/>
    </source>
</evidence>
<organism evidence="7 8">
    <name type="scientific">Stylophora pistillata</name>
    <name type="common">Smooth cauliflower coral</name>
    <dbReference type="NCBI Taxonomy" id="50429"/>
    <lineage>
        <taxon>Eukaryota</taxon>
        <taxon>Metazoa</taxon>
        <taxon>Cnidaria</taxon>
        <taxon>Anthozoa</taxon>
        <taxon>Hexacorallia</taxon>
        <taxon>Scleractinia</taxon>
        <taxon>Astrocoeniina</taxon>
        <taxon>Pocilloporidae</taxon>
        <taxon>Stylophora</taxon>
    </lineage>
</organism>
<gene>
    <name evidence="7" type="primary">Tiparp</name>
    <name evidence="7" type="ORF">AWC38_SpisGene23413</name>
</gene>
<dbReference type="InterPro" id="IPR051712">
    <property type="entry name" value="ARTD-AVP"/>
</dbReference>
<comment type="subcellular location">
    <subcellularLocation>
        <location evidence="1">Nucleus</location>
    </subcellularLocation>
</comment>
<keyword evidence="4" id="KW-0808">Transferase</keyword>
<keyword evidence="8" id="KW-1185">Reference proteome</keyword>
<dbReference type="AlphaFoldDB" id="A0A2B4R8A9"/>
<feature type="domain" description="WWE" evidence="5">
    <location>
        <begin position="113"/>
        <end position="198"/>
    </location>
</feature>
<dbReference type="InterPro" id="IPR004170">
    <property type="entry name" value="WWE_dom"/>
</dbReference>
<evidence type="ECO:0000313" key="7">
    <source>
        <dbReference type="EMBL" id="PFX12597.1"/>
    </source>
</evidence>
<dbReference type="SUPFAM" id="SSF56399">
    <property type="entry name" value="ADP-ribosylation"/>
    <property type="match status" value="1"/>
</dbReference>
<dbReference type="PANTHER" id="PTHR45740">
    <property type="entry name" value="POLY [ADP-RIBOSE] POLYMERASE"/>
    <property type="match status" value="1"/>
</dbReference>
<dbReference type="GO" id="GO:1990404">
    <property type="term" value="F:NAD+-protein mono-ADP-ribosyltransferase activity"/>
    <property type="evidence" value="ECO:0007669"/>
    <property type="project" value="TreeGrafter"/>
</dbReference>
<dbReference type="Proteomes" id="UP000225706">
    <property type="component" value="Unassembled WGS sequence"/>
</dbReference>
<dbReference type="CDD" id="cd01439">
    <property type="entry name" value="TCCD_inducible_PARP_like"/>
    <property type="match status" value="1"/>
</dbReference>